<dbReference type="Pfam" id="PF00563">
    <property type="entry name" value="EAL"/>
    <property type="match status" value="1"/>
</dbReference>
<dbReference type="RefSeq" id="WP_066720955.1">
    <property type="nucleotide sequence ID" value="NZ_JBHSLU010000007.1"/>
</dbReference>
<evidence type="ECO:0000313" key="5">
    <source>
        <dbReference type="Proteomes" id="UP001596060"/>
    </source>
</evidence>
<evidence type="ECO:0000313" key="4">
    <source>
        <dbReference type="EMBL" id="MFC5504413.1"/>
    </source>
</evidence>
<dbReference type="Proteomes" id="UP001596060">
    <property type="component" value="Unassembled WGS sequence"/>
</dbReference>
<dbReference type="PANTHER" id="PTHR33121">
    <property type="entry name" value="CYCLIC DI-GMP PHOSPHODIESTERASE PDEF"/>
    <property type="match status" value="1"/>
</dbReference>
<evidence type="ECO:0000259" key="3">
    <source>
        <dbReference type="PROSITE" id="PS50883"/>
    </source>
</evidence>
<feature type="region of interest" description="Disordered" evidence="2">
    <location>
        <begin position="430"/>
        <end position="499"/>
    </location>
</feature>
<dbReference type="InterPro" id="IPR035919">
    <property type="entry name" value="EAL_sf"/>
</dbReference>
<feature type="domain" description="EAL" evidence="3">
    <location>
        <begin position="195"/>
        <end position="448"/>
    </location>
</feature>
<feature type="compositionally biased region" description="Low complexity" evidence="2">
    <location>
        <begin position="443"/>
        <end position="455"/>
    </location>
</feature>
<comment type="caution">
    <text evidence="4">The sequence shown here is derived from an EMBL/GenBank/DDBJ whole genome shotgun (WGS) entry which is preliminary data.</text>
</comment>
<reference evidence="5" key="1">
    <citation type="journal article" date="2019" name="Int. J. Syst. Evol. Microbiol.">
        <title>The Global Catalogue of Microorganisms (GCM) 10K type strain sequencing project: providing services to taxonomists for standard genome sequencing and annotation.</title>
        <authorList>
            <consortium name="The Broad Institute Genomics Platform"/>
            <consortium name="The Broad Institute Genome Sequencing Center for Infectious Disease"/>
            <person name="Wu L."/>
            <person name="Ma J."/>
        </authorList>
    </citation>
    <scope>NUCLEOTIDE SEQUENCE [LARGE SCALE GENOMIC DNA]</scope>
    <source>
        <strain evidence="5">CCUG 43117</strain>
    </source>
</reference>
<keyword evidence="1" id="KW-0175">Coiled coil</keyword>
<evidence type="ECO:0000256" key="1">
    <source>
        <dbReference type="SAM" id="Coils"/>
    </source>
</evidence>
<dbReference type="InterPro" id="IPR050706">
    <property type="entry name" value="Cyclic-di-GMP_PDE-like"/>
</dbReference>
<accession>A0ABW0NYE9</accession>
<dbReference type="Gene3D" id="3.20.20.450">
    <property type="entry name" value="EAL domain"/>
    <property type="match status" value="1"/>
</dbReference>
<keyword evidence="5" id="KW-1185">Reference proteome</keyword>
<dbReference type="PANTHER" id="PTHR33121:SF79">
    <property type="entry name" value="CYCLIC DI-GMP PHOSPHODIESTERASE PDED-RELATED"/>
    <property type="match status" value="1"/>
</dbReference>
<sequence length="499" mass="52720">MAPLRPNALHPLASAVTGLSAGAVLTLLWPTPLGAALGLLLAGGGGLGSMWLAERRAQAQREQVLAAVGEVKVRLATNAIRLDALSKRVEQMPMRDVDAAPARAAINELTAEVGLLGDLIHQVATTLADHDAALAAVQARAAAPAADERSTAVAPPAPRVAPLVVVDPEAARQERLKAQAAERAEAARQAEERAAAERAAVIGAALSEGRVEVHLQPIVQLPQRRTRGYEALVRLRLDEHTLLLPHEFIPVIEERGFGPTLDALVLTRALAIARHLGSKPGELFVSCNFSGATWSSSKALATLSRILEKYREHTGHLIIEMPQRVFRGLDPTSLGLLGAMSANGVRFALDELVDLRLDPVALFDRGIRFVKAPAALLMEQVDSETADIAPADLSALLARASIVLVADQVADDPTVADMIDLGVGMGQGPVFSPPRPVKPDVFAEPAEPAPAAAEPSPSPAPAPEQRLAEVVDYPGQPAATREAPPERQSFRSVLRRATA</sequence>
<organism evidence="4 5">
    <name type="scientific">Bosea massiliensis</name>
    <dbReference type="NCBI Taxonomy" id="151419"/>
    <lineage>
        <taxon>Bacteria</taxon>
        <taxon>Pseudomonadati</taxon>
        <taxon>Pseudomonadota</taxon>
        <taxon>Alphaproteobacteria</taxon>
        <taxon>Hyphomicrobiales</taxon>
        <taxon>Boseaceae</taxon>
        <taxon>Bosea</taxon>
    </lineage>
</organism>
<dbReference type="SMART" id="SM00052">
    <property type="entry name" value="EAL"/>
    <property type="match status" value="1"/>
</dbReference>
<gene>
    <name evidence="4" type="ORF">ACFPN9_03990</name>
</gene>
<name>A0ABW0NYE9_9HYPH</name>
<proteinExistence type="predicted"/>
<protein>
    <submittedName>
        <fullName evidence="4">EAL domain-containing protein</fullName>
    </submittedName>
</protein>
<dbReference type="CDD" id="cd01948">
    <property type="entry name" value="EAL"/>
    <property type="match status" value="1"/>
</dbReference>
<dbReference type="EMBL" id="JBHSLU010000007">
    <property type="protein sequence ID" value="MFC5504413.1"/>
    <property type="molecule type" value="Genomic_DNA"/>
</dbReference>
<dbReference type="SUPFAM" id="SSF141868">
    <property type="entry name" value="EAL domain-like"/>
    <property type="match status" value="1"/>
</dbReference>
<dbReference type="PROSITE" id="PS50883">
    <property type="entry name" value="EAL"/>
    <property type="match status" value="1"/>
</dbReference>
<evidence type="ECO:0000256" key="2">
    <source>
        <dbReference type="SAM" id="MobiDB-lite"/>
    </source>
</evidence>
<feature type="coiled-coil region" evidence="1">
    <location>
        <begin position="170"/>
        <end position="197"/>
    </location>
</feature>
<dbReference type="InterPro" id="IPR001633">
    <property type="entry name" value="EAL_dom"/>
</dbReference>